<feature type="compositionally biased region" description="Low complexity" evidence="3">
    <location>
        <begin position="414"/>
        <end position="431"/>
    </location>
</feature>
<feature type="compositionally biased region" description="Polar residues" evidence="3">
    <location>
        <begin position="455"/>
        <end position="467"/>
    </location>
</feature>
<evidence type="ECO:0000313" key="4">
    <source>
        <dbReference type="EMBL" id="PSC69879.1"/>
    </source>
</evidence>
<proteinExistence type="predicted"/>
<dbReference type="EMBL" id="LHPF02000023">
    <property type="protein sequence ID" value="PSC69879.1"/>
    <property type="molecule type" value="Genomic_DNA"/>
</dbReference>
<evidence type="ECO:0000256" key="2">
    <source>
        <dbReference type="PROSITE-ProRule" id="PRU00259"/>
    </source>
</evidence>
<evidence type="ECO:0000256" key="3">
    <source>
        <dbReference type="SAM" id="MobiDB-lite"/>
    </source>
</evidence>
<dbReference type="InterPro" id="IPR016024">
    <property type="entry name" value="ARM-type_fold"/>
</dbReference>
<keyword evidence="5" id="KW-1185">Reference proteome</keyword>
<sequence length="1386" mass="139273">MERRRTGSGVGGPPLGPAATAAEALQLCVSLRAAAAVTPTCRRDCRTLSRFVGKVMLILEALAPAVAAHAAEAAAPPRADQMGKPRSSGSLAVAWSVAVIQSRQHVAAAAAAHASAAARGTVQQAAPQAAPPQVMSPSSVEAVAVAQQLAPEALAAAWAEAAGDLREALAAAAELVAACGGMGRLQAVLEAEELRDKFAAAAGDLGLALSGLQPLQAVAPPDVAEDVAAVQRQLDVLRFCSSAAQEQLAAQLLQAVVLHHLRRCEGSAAVAPLLMDALRLAGLEPDNAAGWLDFEVGRLRDGAARAALQGDAITEFFYKQVLMCLLAHQCGAWAPQQPSQQPAEKQQLLQPQAATLFGIDEQQQQDCGADTLQQQASSGSSDPGVGTPPVLAGTPQKCASNSSSMHSDESEAVAAAERQQQARLAGRLQQLMSAWDGGRSGGSSAQVSPGGGPLSNGSASPLRQQALSVPESPLSEDTLSSLLGAFQLEGEDVLRGLDPADAGMVVAALQSPSELAQLAAAVLIEQRLELGDDADRAELVRLDCVSRLLHVMQSSRQPLLRATVATAFRHLARGAPMRQLLATAGTIPALSLLLQSPSSTARQAAARAVSNLVVNCEANKIEAAKFGTIHSLARMLEQPEAPLMQEAAAGALANLAANSSEAQALIASAGAIPLLVDVLRTGTAAAKQHAARAIRNLAGRDTSNKMRVAEAGGIPLLVAMMAGCGGGASGASDASRQAAASALSNIACNCEDTQKRIVVEGALQVVCDMLLPSDGCSAGCREAAAWMLSNLACSADVRAQLGKDPGLLEAVVAGLLELLRSGCDSGGAAAARAIKNLSAGHSNTNKVKIAEAGAVPLLVGLLRSPKDATRKAAASALWNLAYRNNPNRQAIVRVGAIAMLVDLLKPTNSEGCRQEAARALSNLSCNNDAGQGGQMVDAGAVPLLVDMMRTASPAGKEAAVGAISNLACIRAHQPAILGAGAAPLLLALMQPGASSGCQEAAARGFGNLVCDSLSDTLRPVAYQAIPLLVGIVAGAAPPGGGGASSSAASGGSAAGGAHLARAGTSAGARQAAARAISNLVCSDTTVQVLVAKSGAAPALVELCRSPNEDLREAAAVALWDLAYDSSLGREAIARAGAVPWLSQLLLFGGTGAKEAAAACLAELAAVGPAVQQQIRDAGAVQLLQGLQRSDVVEVAMASTEALRSLEVNSSRDTSRSTSSHPAGSSGAGAATAAAAAAAIAAVSGRPAAKGGAATAAPAAGPSGVAAGGIEAAASPAGGPTFNKLGSWGRRGSQTISLEQMPPEVATAEAAAAVATVTAAPPPPAVPRGAVSPLSPPPGLPRPPQSPTLKPPPLPPSAQSVQPHVQSVPLPTSPFAVGQMPPPAFME</sequence>
<dbReference type="Pfam" id="PF00514">
    <property type="entry name" value="Arm"/>
    <property type="match status" value="6"/>
</dbReference>
<feature type="repeat" description="ARM" evidence="2">
    <location>
        <begin position="853"/>
        <end position="895"/>
    </location>
</feature>
<evidence type="ECO:0000256" key="1">
    <source>
        <dbReference type="ARBA" id="ARBA00022786"/>
    </source>
</evidence>
<feature type="repeat" description="ARM" evidence="2">
    <location>
        <begin position="670"/>
        <end position="712"/>
    </location>
</feature>
<dbReference type="PANTHER" id="PTHR23315">
    <property type="entry name" value="U BOX DOMAIN-CONTAINING"/>
    <property type="match status" value="1"/>
</dbReference>
<feature type="region of interest" description="Disordered" evidence="3">
    <location>
        <begin position="1320"/>
        <end position="1386"/>
    </location>
</feature>
<feature type="compositionally biased region" description="Polar residues" evidence="3">
    <location>
        <begin position="365"/>
        <end position="381"/>
    </location>
</feature>
<feature type="compositionally biased region" description="Pro residues" evidence="3">
    <location>
        <begin position="1333"/>
        <end position="1355"/>
    </location>
</feature>
<dbReference type="SUPFAM" id="SSF48371">
    <property type="entry name" value="ARM repeat"/>
    <property type="match status" value="2"/>
</dbReference>
<dbReference type="OrthoDB" id="522946at2759"/>
<feature type="compositionally biased region" description="Low complexity" evidence="3">
    <location>
        <begin position="1215"/>
        <end position="1227"/>
    </location>
</feature>
<name>A0A2P6V720_9CHLO</name>
<feature type="repeat" description="ARM" evidence="2">
    <location>
        <begin position="939"/>
        <end position="981"/>
    </location>
</feature>
<dbReference type="InterPro" id="IPR000225">
    <property type="entry name" value="Armadillo"/>
</dbReference>
<feature type="region of interest" description="Disordered" evidence="3">
    <location>
        <begin position="1205"/>
        <end position="1227"/>
    </location>
</feature>
<gene>
    <name evidence="4" type="ORF">C2E20_6659</name>
</gene>
<evidence type="ECO:0000313" key="5">
    <source>
        <dbReference type="Proteomes" id="UP000239649"/>
    </source>
</evidence>
<dbReference type="InterPro" id="IPR011989">
    <property type="entry name" value="ARM-like"/>
</dbReference>
<organism evidence="4 5">
    <name type="scientific">Micractinium conductrix</name>
    <dbReference type="NCBI Taxonomy" id="554055"/>
    <lineage>
        <taxon>Eukaryota</taxon>
        <taxon>Viridiplantae</taxon>
        <taxon>Chlorophyta</taxon>
        <taxon>core chlorophytes</taxon>
        <taxon>Trebouxiophyceae</taxon>
        <taxon>Chlorellales</taxon>
        <taxon>Chlorellaceae</taxon>
        <taxon>Chlorella clade</taxon>
        <taxon>Micractinium</taxon>
    </lineage>
</organism>
<dbReference type="SMART" id="SM00185">
    <property type="entry name" value="ARM"/>
    <property type="match status" value="13"/>
</dbReference>
<reference evidence="4 5" key="1">
    <citation type="journal article" date="2018" name="Plant J.">
        <title>Genome sequences of Chlorella sorokiniana UTEX 1602 and Micractinium conductrix SAG 241.80: implications to maltose excretion by a green alga.</title>
        <authorList>
            <person name="Arriola M.B."/>
            <person name="Velmurugan N."/>
            <person name="Zhang Y."/>
            <person name="Plunkett M.H."/>
            <person name="Hondzo H."/>
            <person name="Barney B.M."/>
        </authorList>
    </citation>
    <scope>NUCLEOTIDE SEQUENCE [LARGE SCALE GENOMIC DNA]</scope>
    <source>
        <strain evidence="4 5">SAG 241.80</strain>
    </source>
</reference>
<feature type="repeat" description="ARM" evidence="2">
    <location>
        <begin position="1094"/>
        <end position="1136"/>
    </location>
</feature>
<protein>
    <submittedName>
        <fullName evidence="4">U-box domain-containing 4</fullName>
    </submittedName>
</protein>
<dbReference type="Proteomes" id="UP000239649">
    <property type="component" value="Unassembled WGS sequence"/>
</dbReference>
<keyword evidence="1" id="KW-0833">Ubl conjugation pathway</keyword>
<accession>A0A2P6V720</accession>
<dbReference type="Gene3D" id="1.25.10.10">
    <property type="entry name" value="Leucine-rich Repeat Variant"/>
    <property type="match status" value="4"/>
</dbReference>
<dbReference type="PROSITE" id="PS50176">
    <property type="entry name" value="ARM_REPEAT"/>
    <property type="match status" value="6"/>
</dbReference>
<feature type="region of interest" description="Disordered" evidence="3">
    <location>
        <begin position="365"/>
        <end position="474"/>
    </location>
</feature>
<feature type="repeat" description="ARM" evidence="2">
    <location>
        <begin position="895"/>
        <end position="928"/>
    </location>
</feature>
<dbReference type="PANTHER" id="PTHR23315:SF7">
    <property type="entry name" value="U-BOX DOMAIN-CONTAINING PROTEIN 4"/>
    <property type="match status" value="1"/>
</dbReference>
<feature type="repeat" description="ARM" evidence="2">
    <location>
        <begin position="627"/>
        <end position="670"/>
    </location>
</feature>
<comment type="caution">
    <text evidence="4">The sequence shown here is derived from an EMBL/GenBank/DDBJ whole genome shotgun (WGS) entry which is preliminary data.</text>
</comment>